<dbReference type="PROSITE" id="PS00041">
    <property type="entry name" value="HTH_ARAC_FAMILY_1"/>
    <property type="match status" value="1"/>
</dbReference>
<keyword evidence="2" id="KW-0238">DNA-binding</keyword>
<evidence type="ECO:0000256" key="3">
    <source>
        <dbReference type="ARBA" id="ARBA00023163"/>
    </source>
</evidence>
<dbReference type="SMART" id="SM00342">
    <property type="entry name" value="HTH_ARAC"/>
    <property type="match status" value="1"/>
</dbReference>
<gene>
    <name evidence="5" type="ORF">GCM10009613_15600</name>
</gene>
<accession>A0ABP4I8S5</accession>
<dbReference type="InterPro" id="IPR050204">
    <property type="entry name" value="AraC_XylS_family_regulators"/>
</dbReference>
<evidence type="ECO:0000313" key="6">
    <source>
        <dbReference type="Proteomes" id="UP001501414"/>
    </source>
</evidence>
<evidence type="ECO:0000259" key="4">
    <source>
        <dbReference type="PROSITE" id="PS01124"/>
    </source>
</evidence>
<dbReference type="Gene3D" id="1.10.10.60">
    <property type="entry name" value="Homeodomain-like"/>
    <property type="match status" value="1"/>
</dbReference>
<keyword evidence="6" id="KW-1185">Reference proteome</keyword>
<dbReference type="Proteomes" id="UP001501414">
    <property type="component" value="Unassembled WGS sequence"/>
</dbReference>
<evidence type="ECO:0000313" key="5">
    <source>
        <dbReference type="EMBL" id="GAA1384567.1"/>
    </source>
</evidence>
<comment type="caution">
    <text evidence="5">The sequence shown here is derived from an EMBL/GenBank/DDBJ whole genome shotgun (WGS) entry which is preliminary data.</text>
</comment>
<keyword evidence="1" id="KW-0805">Transcription regulation</keyword>
<keyword evidence="3" id="KW-0804">Transcription</keyword>
<proteinExistence type="predicted"/>
<dbReference type="PRINTS" id="PR00032">
    <property type="entry name" value="HTHARAC"/>
</dbReference>
<dbReference type="PANTHER" id="PTHR46796:SF6">
    <property type="entry name" value="ARAC SUBFAMILY"/>
    <property type="match status" value="1"/>
</dbReference>
<dbReference type="InterPro" id="IPR018062">
    <property type="entry name" value="HTH_AraC-typ_CS"/>
</dbReference>
<evidence type="ECO:0000256" key="1">
    <source>
        <dbReference type="ARBA" id="ARBA00023015"/>
    </source>
</evidence>
<dbReference type="SUPFAM" id="SSF46689">
    <property type="entry name" value="Homeodomain-like"/>
    <property type="match status" value="1"/>
</dbReference>
<dbReference type="InterPro" id="IPR020449">
    <property type="entry name" value="Tscrpt_reg_AraC-type_HTH"/>
</dbReference>
<organism evidence="5 6">
    <name type="scientific">Pseudonocardia kongjuensis</name>
    <dbReference type="NCBI Taxonomy" id="102227"/>
    <lineage>
        <taxon>Bacteria</taxon>
        <taxon>Bacillati</taxon>
        <taxon>Actinomycetota</taxon>
        <taxon>Actinomycetes</taxon>
        <taxon>Pseudonocardiales</taxon>
        <taxon>Pseudonocardiaceae</taxon>
        <taxon>Pseudonocardia</taxon>
    </lineage>
</organism>
<dbReference type="Pfam" id="PF14525">
    <property type="entry name" value="AraC_binding_2"/>
    <property type="match status" value="1"/>
</dbReference>
<name>A0ABP4I8S5_9PSEU</name>
<protein>
    <submittedName>
        <fullName evidence="5">Helix-turn-helix domain-containing protein</fullName>
    </submittedName>
</protein>
<dbReference type="PANTHER" id="PTHR46796">
    <property type="entry name" value="HTH-TYPE TRANSCRIPTIONAL ACTIVATOR RHAS-RELATED"/>
    <property type="match status" value="1"/>
</dbReference>
<dbReference type="InterPro" id="IPR009057">
    <property type="entry name" value="Homeodomain-like_sf"/>
</dbReference>
<dbReference type="Pfam" id="PF12833">
    <property type="entry name" value="HTH_18"/>
    <property type="match status" value="1"/>
</dbReference>
<dbReference type="InterPro" id="IPR018060">
    <property type="entry name" value="HTH_AraC"/>
</dbReference>
<sequence length="324" mass="34882">MTGTGPDRWSVHGRADDDMSDRWREIVTATHLPWSVQAGTARPGGTFRARVRRWWVDDLALVDTECERTRGVRSRAQIADTDGEFVVVLFVRDGAETVRQGDRTTRLGPGDAVVWDSTGSARFAVAQRLVKRSLLIPRAALTEVGGRAWATPGITLDRSAPAVRLLSHYLDALTGTLPALGPAATVAARNATLELFAGAVRAAEDRGTAPGLVGDPVLRAAMVRYIDRHLAGPAITPAGVARAHGVSERTVNRVFSAAGQTLGGVVRSRRLARARDDLTAGDEPIATIAHRWGFFDSSHFHRAFTAQYGLSPRGYRSANGAARH</sequence>
<dbReference type="PROSITE" id="PS01124">
    <property type="entry name" value="HTH_ARAC_FAMILY_2"/>
    <property type="match status" value="1"/>
</dbReference>
<reference evidence="6" key="1">
    <citation type="journal article" date="2019" name="Int. J. Syst. Evol. Microbiol.">
        <title>The Global Catalogue of Microorganisms (GCM) 10K type strain sequencing project: providing services to taxonomists for standard genome sequencing and annotation.</title>
        <authorList>
            <consortium name="The Broad Institute Genomics Platform"/>
            <consortium name="The Broad Institute Genome Sequencing Center for Infectious Disease"/>
            <person name="Wu L."/>
            <person name="Ma J."/>
        </authorList>
    </citation>
    <scope>NUCLEOTIDE SEQUENCE [LARGE SCALE GENOMIC DNA]</scope>
    <source>
        <strain evidence="6">JCM 11896</strain>
    </source>
</reference>
<dbReference type="RefSeq" id="WP_344019898.1">
    <property type="nucleotide sequence ID" value="NZ_BAAAJK010000006.1"/>
</dbReference>
<dbReference type="InterPro" id="IPR035418">
    <property type="entry name" value="AraC-bd_2"/>
</dbReference>
<evidence type="ECO:0000256" key="2">
    <source>
        <dbReference type="ARBA" id="ARBA00023125"/>
    </source>
</evidence>
<dbReference type="EMBL" id="BAAAJK010000006">
    <property type="protein sequence ID" value="GAA1384567.1"/>
    <property type="molecule type" value="Genomic_DNA"/>
</dbReference>
<feature type="domain" description="HTH araC/xylS-type" evidence="4">
    <location>
        <begin position="220"/>
        <end position="318"/>
    </location>
</feature>